<dbReference type="PIRSF" id="PIRSF005715">
    <property type="entry name" value="VPS45_Sec1"/>
    <property type="match status" value="1"/>
</dbReference>
<dbReference type="GO" id="GO:0016020">
    <property type="term" value="C:membrane"/>
    <property type="evidence" value="ECO:0007669"/>
    <property type="project" value="UniProtKB-SubCell"/>
</dbReference>
<evidence type="ECO:0000256" key="6">
    <source>
        <dbReference type="ARBA" id="ARBA00022927"/>
    </source>
</evidence>
<dbReference type="GO" id="GO:0005829">
    <property type="term" value="C:cytosol"/>
    <property type="evidence" value="ECO:0007669"/>
    <property type="project" value="UniProtKB-SubCell"/>
</dbReference>
<dbReference type="Gene3D" id="3.90.830.10">
    <property type="entry name" value="Syntaxin Binding Protein 1, Chain A, domain 2"/>
    <property type="match status" value="1"/>
</dbReference>
<dbReference type="InterPro" id="IPR001619">
    <property type="entry name" value="Sec1-like"/>
</dbReference>
<dbReference type="Gene3D" id="1.25.40.60">
    <property type="match status" value="1"/>
</dbReference>
<reference evidence="11" key="1">
    <citation type="submission" date="2023-09" db="UniProtKB">
        <authorList>
            <consortium name="Ensembl"/>
        </authorList>
    </citation>
    <scope>IDENTIFICATION</scope>
</reference>
<keyword evidence="4" id="KW-0813">Transport</keyword>
<comment type="subcellular location">
    <subcellularLocation>
        <location evidence="2">Cytoplasm</location>
        <location evidence="2">Cytosol</location>
    </subcellularLocation>
    <subcellularLocation>
        <location evidence="1">Membrane</location>
        <topology evidence="1">Peripheral membrane protein</topology>
    </subcellularLocation>
</comment>
<dbReference type="AlphaFoldDB" id="A0A3B5AJN1"/>
<protein>
    <recommendedName>
        <fullName evidence="8">Syntaxin-binding protein 1</fullName>
    </recommendedName>
    <alternativeName>
        <fullName evidence="10">Protein unc-18 homolog 1</fullName>
    </alternativeName>
    <alternativeName>
        <fullName evidence="9">Protein unc-18 homolog A</fullName>
    </alternativeName>
</protein>
<evidence type="ECO:0000256" key="4">
    <source>
        <dbReference type="ARBA" id="ARBA00022448"/>
    </source>
</evidence>
<organism evidence="11">
    <name type="scientific">Stegastes partitus</name>
    <name type="common">bicolor damselfish</name>
    <dbReference type="NCBI Taxonomy" id="144197"/>
    <lineage>
        <taxon>Eukaryota</taxon>
        <taxon>Metazoa</taxon>
        <taxon>Chordata</taxon>
        <taxon>Craniata</taxon>
        <taxon>Vertebrata</taxon>
        <taxon>Euteleostomi</taxon>
        <taxon>Actinopterygii</taxon>
        <taxon>Neopterygii</taxon>
        <taxon>Teleostei</taxon>
        <taxon>Neoteleostei</taxon>
        <taxon>Acanthomorphata</taxon>
        <taxon>Ovalentaria</taxon>
        <taxon>Pomacentridae</taxon>
        <taxon>Stegastes</taxon>
    </lineage>
</organism>
<comment type="similarity">
    <text evidence="3">Belongs to the STXBP/unc-18/SEC1 family.</text>
</comment>
<evidence type="ECO:0000313" key="11">
    <source>
        <dbReference type="Ensembl" id="ENSSPAP00000017984.1"/>
    </source>
</evidence>
<dbReference type="GO" id="GO:0015031">
    <property type="term" value="P:protein transport"/>
    <property type="evidence" value="ECO:0007669"/>
    <property type="project" value="UniProtKB-KW"/>
</dbReference>
<dbReference type="InterPro" id="IPR043154">
    <property type="entry name" value="Sec-1-like_dom1"/>
</dbReference>
<evidence type="ECO:0000256" key="9">
    <source>
        <dbReference type="ARBA" id="ARBA00042593"/>
    </source>
</evidence>
<dbReference type="GO" id="GO:1903305">
    <property type="term" value="P:regulation of regulated secretory pathway"/>
    <property type="evidence" value="ECO:0007669"/>
    <property type="project" value="UniProtKB-ARBA"/>
</dbReference>
<dbReference type="SUPFAM" id="SSF56815">
    <property type="entry name" value="Sec1/munc18-like (SM) proteins"/>
    <property type="match status" value="1"/>
</dbReference>
<proteinExistence type="inferred from homology"/>
<dbReference type="GO" id="GO:0016192">
    <property type="term" value="P:vesicle-mediated transport"/>
    <property type="evidence" value="ECO:0007669"/>
    <property type="project" value="InterPro"/>
</dbReference>
<dbReference type="GeneTree" id="ENSGT00940000155127"/>
<dbReference type="PANTHER" id="PTHR11679">
    <property type="entry name" value="VESICLE PROTEIN SORTING-ASSOCIATED"/>
    <property type="match status" value="1"/>
</dbReference>
<evidence type="ECO:0000256" key="7">
    <source>
        <dbReference type="ARBA" id="ARBA00023136"/>
    </source>
</evidence>
<evidence type="ECO:0000256" key="3">
    <source>
        <dbReference type="ARBA" id="ARBA00009884"/>
    </source>
</evidence>
<dbReference type="GO" id="GO:0017075">
    <property type="term" value="F:syntaxin-1 binding"/>
    <property type="evidence" value="ECO:0007669"/>
    <property type="project" value="UniProtKB-ARBA"/>
</dbReference>
<dbReference type="Gene3D" id="3.40.50.2060">
    <property type="match status" value="1"/>
</dbReference>
<evidence type="ECO:0000256" key="5">
    <source>
        <dbReference type="ARBA" id="ARBA00022490"/>
    </source>
</evidence>
<dbReference type="InterPro" id="IPR043127">
    <property type="entry name" value="Sec-1-like_dom3a"/>
</dbReference>
<dbReference type="Gene3D" id="3.40.50.1910">
    <property type="match status" value="1"/>
</dbReference>
<keyword evidence="5" id="KW-0963">Cytoplasm</keyword>
<evidence type="ECO:0000256" key="10">
    <source>
        <dbReference type="ARBA" id="ARBA00042596"/>
    </source>
</evidence>
<keyword evidence="7" id="KW-0472">Membrane</keyword>
<evidence type="ECO:0000256" key="8">
    <source>
        <dbReference type="ARBA" id="ARBA00040519"/>
    </source>
</evidence>
<name>A0A3B5AJN1_9TELE</name>
<evidence type="ECO:0000256" key="1">
    <source>
        <dbReference type="ARBA" id="ARBA00004170"/>
    </source>
</evidence>
<dbReference type="Pfam" id="PF00995">
    <property type="entry name" value="Sec1"/>
    <property type="match status" value="1"/>
</dbReference>
<dbReference type="InterPro" id="IPR027482">
    <property type="entry name" value="Sec1-like_dom2"/>
</dbReference>
<dbReference type="FunFam" id="3.40.50.2060:FF:000001">
    <property type="entry name" value="syntaxin-binding protein 1 isoform X2"/>
    <property type="match status" value="1"/>
</dbReference>
<accession>A0A3B5AJN1</accession>
<evidence type="ECO:0000256" key="2">
    <source>
        <dbReference type="ARBA" id="ARBA00004514"/>
    </source>
</evidence>
<dbReference type="InterPro" id="IPR036045">
    <property type="entry name" value="Sec1-like_sf"/>
</dbReference>
<dbReference type="FunFam" id="3.90.830.10:FF:000001">
    <property type="entry name" value="syntaxin-binding protein 1 isoform X2"/>
    <property type="match status" value="1"/>
</dbReference>
<dbReference type="Ensembl" id="ENSSPAT00000018261.1">
    <property type="protein sequence ID" value="ENSSPAP00000017984.1"/>
    <property type="gene ID" value="ENSSPAG00000013478.1"/>
</dbReference>
<dbReference type="FunFam" id="1.25.40.60:FF:000001">
    <property type="entry name" value="syntaxin-binding protein 1 isoform X2"/>
    <property type="match status" value="1"/>
</dbReference>
<sequence>ISNHAFLFLLFTEIMNDVIKKVKKKSEWKALIVDQLSMRMLSSCCKMTDIMTEGITIVEDINKRREPLPSLEAIYLITPTEKSVHTLIGDFKDPHSAKYKAAHVFFTDCEYPQILVSVLVMHLYVHIAYFLVRLQVYSLDNPDAFHSFYSPHKTQLKNPVMERLAEQLATLCATLKEYPAVRYRGEYKDNATLAQLVQDKLDAYKADDPTMGEGPDKARSQLIILDRAFDPVSPVLHELTFQAMGYDLLPIENDVYKYETSGIGDSREKEVLLHEDDDLWVSLRHKHIAEHLTSTSSHFLWKSSYNSGLLLFQQTTMRDLSQMLKKMPQYQKELSKYSTHLQLAEDCMKHYQGTVDKLCRVEQDLAMGTDAEGEKIKDPMRAIVPILLDANVSTYDKIRIILLYIFLKNGITEENLNKLIQHAQIPPEDSEIITNMAHLGVPIITDSTLRRGKKLDRKERVSEQTYQLSRWTPLVKDIMEDAIDDKLDTKHYPYISTRSSASFSTTAVSARYGHWHKNKTPGEYRTGPRVMVFIIGGASFSEMRCAYEVTQANGKWEAVIGSTHMLTPTKFLSDLQHPDFRESTRVSFEDADPSAE</sequence>
<keyword evidence="6" id="KW-0653">Protein transport</keyword>